<keyword evidence="2" id="KW-1185">Reference proteome</keyword>
<dbReference type="EMBL" id="MZ475896">
    <property type="protein sequence ID" value="QYW04767.1"/>
    <property type="molecule type" value="Genomic_DNA"/>
</dbReference>
<name>A0AAE8BLD6_9CAUD</name>
<dbReference type="Proteomes" id="UP000827609">
    <property type="component" value="Segment"/>
</dbReference>
<accession>A0AAE8BLD6</accession>
<evidence type="ECO:0000313" key="1">
    <source>
        <dbReference type="EMBL" id="QYW04767.1"/>
    </source>
</evidence>
<proteinExistence type="predicted"/>
<gene>
    <name evidence="1" type="ORF">pEaSNUABM7_00099</name>
</gene>
<evidence type="ECO:0000313" key="2">
    <source>
        <dbReference type="Proteomes" id="UP000827609"/>
    </source>
</evidence>
<organism evidence="1 2">
    <name type="scientific">Erwinia phage pEa_SNUABM_7</name>
    <dbReference type="NCBI Taxonomy" id="2866695"/>
    <lineage>
        <taxon>Viruses</taxon>
        <taxon>Duplodnaviria</taxon>
        <taxon>Heunggongvirae</taxon>
        <taxon>Uroviricota</taxon>
        <taxon>Caudoviricetes</taxon>
        <taxon>Snuvirus</taxon>
        <taxon>Snuvirus SNUABM7</taxon>
    </lineage>
</organism>
<sequence length="365" mass="39829">MLFASVGGVRDKAVRTRAMSSLYLFDSTISKDTIRQARQYLLQSVPECRAMTCGTVDALKSTALSGVKSNRYYPAHSANIQLFNQNNASNSASWNGMYNVSSDGNTPDQQADRYCTVKYLAPRGTIGDKTSNILGSTLVGQYDKAKLASRLYLYPQRIVTSMRSTKNKTQYQPKFLNNATISFRSSGQSGVNYYYDQFYSSAVFYPIPNTYQAQNYIDIMLPNDTTYGGNGNWADVFDPQAFNTVSGAMVITMQERRFTTYPIGGGTTNNSFNEGLTPNADQNAMTIPDVPSVIVTGMADDGACVLTVGAIAYETVGGYRLAMFDIAQDDSADIKQTGTTVAQQADLVVAQAVKDWCNAPSSITL</sequence>
<protein>
    <submittedName>
        <fullName evidence="1">Uncharacterized protein</fullName>
    </submittedName>
</protein>
<reference evidence="1" key="1">
    <citation type="submission" date="2021-06" db="EMBL/GenBank/DDBJ databases">
        <title>Complete genome sequence of Erwinia phage pEa_SNUABM_7.</title>
        <authorList>
            <person name="Kim S.G."/>
            <person name="Park S.C."/>
        </authorList>
    </citation>
    <scope>NUCLEOTIDE SEQUENCE</scope>
</reference>